<dbReference type="AlphaFoldDB" id="A0AAN9KLD6"/>
<sequence length="96" mass="11574">MVEADKLYVEVERLRAASFNDKVEVKRIKENLKIEREIRGKHLVEISDLTVKMQKMKKENSKLKKENSKLKGETQKEREKWIRGRIKVLKSWRSFM</sequence>
<dbReference type="Proteomes" id="UP001359559">
    <property type="component" value="Unassembled WGS sequence"/>
</dbReference>
<evidence type="ECO:0000256" key="1">
    <source>
        <dbReference type="SAM" id="MobiDB-lite"/>
    </source>
</evidence>
<feature type="region of interest" description="Disordered" evidence="1">
    <location>
        <begin position="57"/>
        <end position="76"/>
    </location>
</feature>
<evidence type="ECO:0000313" key="2">
    <source>
        <dbReference type="EMBL" id="KAK7318338.1"/>
    </source>
</evidence>
<name>A0AAN9KLD6_CLITE</name>
<reference evidence="2 3" key="1">
    <citation type="submission" date="2024-01" db="EMBL/GenBank/DDBJ databases">
        <title>The genomes of 5 underutilized Papilionoideae crops provide insights into root nodulation and disease resistance.</title>
        <authorList>
            <person name="Yuan L."/>
        </authorList>
    </citation>
    <scope>NUCLEOTIDE SEQUENCE [LARGE SCALE GENOMIC DNA]</scope>
    <source>
        <strain evidence="2">LY-2023</strain>
        <tissue evidence="2">Leaf</tissue>
    </source>
</reference>
<organism evidence="2 3">
    <name type="scientific">Clitoria ternatea</name>
    <name type="common">Butterfly pea</name>
    <dbReference type="NCBI Taxonomy" id="43366"/>
    <lineage>
        <taxon>Eukaryota</taxon>
        <taxon>Viridiplantae</taxon>
        <taxon>Streptophyta</taxon>
        <taxon>Embryophyta</taxon>
        <taxon>Tracheophyta</taxon>
        <taxon>Spermatophyta</taxon>
        <taxon>Magnoliopsida</taxon>
        <taxon>eudicotyledons</taxon>
        <taxon>Gunneridae</taxon>
        <taxon>Pentapetalae</taxon>
        <taxon>rosids</taxon>
        <taxon>fabids</taxon>
        <taxon>Fabales</taxon>
        <taxon>Fabaceae</taxon>
        <taxon>Papilionoideae</taxon>
        <taxon>50 kb inversion clade</taxon>
        <taxon>NPAAA clade</taxon>
        <taxon>indigoferoid/millettioid clade</taxon>
        <taxon>Phaseoleae</taxon>
        <taxon>Clitoria</taxon>
    </lineage>
</organism>
<protein>
    <submittedName>
        <fullName evidence="2">Uncharacterized protein</fullName>
    </submittedName>
</protein>
<evidence type="ECO:0000313" key="3">
    <source>
        <dbReference type="Proteomes" id="UP001359559"/>
    </source>
</evidence>
<comment type="caution">
    <text evidence="2">The sequence shown here is derived from an EMBL/GenBank/DDBJ whole genome shotgun (WGS) entry which is preliminary data.</text>
</comment>
<accession>A0AAN9KLD6</accession>
<dbReference type="EMBL" id="JAYKXN010000001">
    <property type="protein sequence ID" value="KAK7318338.1"/>
    <property type="molecule type" value="Genomic_DNA"/>
</dbReference>
<keyword evidence="3" id="KW-1185">Reference proteome</keyword>
<proteinExistence type="predicted"/>
<gene>
    <name evidence="2" type="ORF">RJT34_03037</name>
</gene>